<sequence>MPAAQIETQKVDYEGFEIHISAMPAEEGGKRYTYTAYICHPGANAALPGHSVAYHADGDETFRSEQEAVEEAAHVGRSIIEGTHPDLSVLSLVTHGY</sequence>
<gene>
    <name evidence="1" type="ORF">E1956_02115</name>
</gene>
<organism evidence="1 2">
    <name type="scientific">Paraburkholderia pallida</name>
    <dbReference type="NCBI Taxonomy" id="2547399"/>
    <lineage>
        <taxon>Bacteria</taxon>
        <taxon>Pseudomonadati</taxon>
        <taxon>Pseudomonadota</taxon>
        <taxon>Betaproteobacteria</taxon>
        <taxon>Burkholderiales</taxon>
        <taxon>Burkholderiaceae</taxon>
        <taxon>Paraburkholderia</taxon>
    </lineage>
</organism>
<dbReference type="OrthoDB" id="8926335at2"/>
<dbReference type="RefSeq" id="WP_134746992.1">
    <property type="nucleotide sequence ID" value="NZ_CP038148.1"/>
</dbReference>
<dbReference type="AlphaFoldDB" id="A0A4P7CQ79"/>
<evidence type="ECO:0000313" key="2">
    <source>
        <dbReference type="Proteomes" id="UP000295727"/>
    </source>
</evidence>
<dbReference type="EMBL" id="CP038148">
    <property type="protein sequence ID" value="QBQ96089.1"/>
    <property type="molecule type" value="Genomic_DNA"/>
</dbReference>
<name>A0A4P7CQ79_9BURK</name>
<evidence type="ECO:0000313" key="1">
    <source>
        <dbReference type="EMBL" id="QBQ96089.1"/>
    </source>
</evidence>
<reference evidence="1 2" key="1">
    <citation type="submission" date="2019-03" db="EMBL/GenBank/DDBJ databases">
        <title>Paraburkholderia sp. 7MH5, isolated from subtropical forest soil.</title>
        <authorList>
            <person name="Gao Z.-H."/>
            <person name="Qiu L.-H."/>
        </authorList>
    </citation>
    <scope>NUCLEOTIDE SEQUENCE [LARGE SCALE GENOMIC DNA]</scope>
    <source>
        <strain evidence="1 2">7MH5</strain>
    </source>
</reference>
<dbReference type="Proteomes" id="UP000295727">
    <property type="component" value="Chromosome 1"/>
</dbReference>
<dbReference type="KEGG" id="ppai:E1956_02115"/>
<accession>A0A4P7CQ79</accession>
<keyword evidence="2" id="KW-1185">Reference proteome</keyword>
<protein>
    <submittedName>
        <fullName evidence="1">Uncharacterized protein</fullName>
    </submittedName>
</protein>
<proteinExistence type="predicted"/>